<dbReference type="GeneID" id="54546150"/>
<feature type="region of interest" description="Disordered" evidence="1">
    <location>
        <begin position="1"/>
        <end position="143"/>
    </location>
</feature>
<keyword evidence="3" id="KW-1185">Reference proteome</keyword>
<name>A0A6A6JV44_WESOR</name>
<dbReference type="Proteomes" id="UP000800097">
    <property type="component" value="Unassembled WGS sequence"/>
</dbReference>
<protein>
    <submittedName>
        <fullName evidence="2">Uncharacterized protein</fullName>
    </submittedName>
</protein>
<accession>A0A6A6JV44</accession>
<evidence type="ECO:0000313" key="2">
    <source>
        <dbReference type="EMBL" id="KAF2280115.1"/>
    </source>
</evidence>
<feature type="compositionally biased region" description="Polar residues" evidence="1">
    <location>
        <begin position="321"/>
        <end position="337"/>
    </location>
</feature>
<evidence type="ECO:0000256" key="1">
    <source>
        <dbReference type="SAM" id="MobiDB-lite"/>
    </source>
</evidence>
<dbReference type="RefSeq" id="XP_033657653.1">
    <property type="nucleotide sequence ID" value="XM_033792975.1"/>
</dbReference>
<sequence length="355" mass="38631">MGLRTQFRGFRAKRKAKKAKNAPQGHDVVPLIPHAESSNAELSSSNAQASSSGPQVSLSKPQVLISEPQVSSSKPQVSISKPQDSTSNPQASSSHPPALSSHPPALSSHPPALSSHPQALSSHPQASPVDPQAPGQAPDSGLDTWSRDIDILLRLSEVAEPRYQEARKAFLDTTDPKDLENIVETLWRRSLSPECRQDALRRLLGRDYEKVMGHKPDDTSSPARRDGRDLDKAYLDSLMNKADNQLKLIVMTSILDDVIQMRRSDLSRGKWSGLFIHSLLISVAGRAATPSGSQVHGRDRRVGRSSMEITPIPSDAPPETRVNNGASETSASQSARQTQLEMRTAMAEARFTSRV</sequence>
<reference evidence="2" key="1">
    <citation type="journal article" date="2020" name="Stud. Mycol.">
        <title>101 Dothideomycetes genomes: a test case for predicting lifestyles and emergence of pathogens.</title>
        <authorList>
            <person name="Haridas S."/>
            <person name="Albert R."/>
            <person name="Binder M."/>
            <person name="Bloem J."/>
            <person name="Labutti K."/>
            <person name="Salamov A."/>
            <person name="Andreopoulos B."/>
            <person name="Baker S."/>
            <person name="Barry K."/>
            <person name="Bills G."/>
            <person name="Bluhm B."/>
            <person name="Cannon C."/>
            <person name="Castanera R."/>
            <person name="Culley D."/>
            <person name="Daum C."/>
            <person name="Ezra D."/>
            <person name="Gonzalez J."/>
            <person name="Henrissat B."/>
            <person name="Kuo A."/>
            <person name="Liang C."/>
            <person name="Lipzen A."/>
            <person name="Lutzoni F."/>
            <person name="Magnuson J."/>
            <person name="Mondo S."/>
            <person name="Nolan M."/>
            <person name="Ohm R."/>
            <person name="Pangilinan J."/>
            <person name="Park H.-J."/>
            <person name="Ramirez L."/>
            <person name="Alfaro M."/>
            <person name="Sun H."/>
            <person name="Tritt A."/>
            <person name="Yoshinaga Y."/>
            <person name="Zwiers L.-H."/>
            <person name="Turgeon B."/>
            <person name="Goodwin S."/>
            <person name="Spatafora J."/>
            <person name="Crous P."/>
            <person name="Grigoriev I."/>
        </authorList>
    </citation>
    <scope>NUCLEOTIDE SEQUENCE</scope>
    <source>
        <strain evidence="2">CBS 379.55</strain>
    </source>
</reference>
<proteinExistence type="predicted"/>
<dbReference type="EMBL" id="ML986485">
    <property type="protein sequence ID" value="KAF2280115.1"/>
    <property type="molecule type" value="Genomic_DNA"/>
</dbReference>
<gene>
    <name evidence="2" type="ORF">EI97DRAFT_111446</name>
</gene>
<feature type="compositionally biased region" description="Low complexity" evidence="1">
    <location>
        <begin position="91"/>
        <end position="117"/>
    </location>
</feature>
<organism evidence="2 3">
    <name type="scientific">Westerdykella ornata</name>
    <dbReference type="NCBI Taxonomy" id="318751"/>
    <lineage>
        <taxon>Eukaryota</taxon>
        <taxon>Fungi</taxon>
        <taxon>Dikarya</taxon>
        <taxon>Ascomycota</taxon>
        <taxon>Pezizomycotina</taxon>
        <taxon>Dothideomycetes</taxon>
        <taxon>Pleosporomycetidae</taxon>
        <taxon>Pleosporales</taxon>
        <taxon>Sporormiaceae</taxon>
        <taxon>Westerdykella</taxon>
    </lineage>
</organism>
<feature type="compositionally biased region" description="Low complexity" evidence="1">
    <location>
        <begin position="35"/>
        <end position="52"/>
    </location>
</feature>
<feature type="compositionally biased region" description="Polar residues" evidence="1">
    <location>
        <begin position="68"/>
        <end position="90"/>
    </location>
</feature>
<dbReference type="AlphaFoldDB" id="A0A6A6JV44"/>
<evidence type="ECO:0000313" key="3">
    <source>
        <dbReference type="Proteomes" id="UP000800097"/>
    </source>
</evidence>
<feature type="compositionally biased region" description="Basic residues" evidence="1">
    <location>
        <begin position="10"/>
        <end position="20"/>
    </location>
</feature>
<feature type="region of interest" description="Disordered" evidence="1">
    <location>
        <begin position="287"/>
        <end position="337"/>
    </location>
</feature>